<evidence type="ECO:0000259" key="2">
    <source>
        <dbReference type="Pfam" id="PF10105"/>
    </source>
</evidence>
<dbReference type="STRING" id="351607.Acel_0754"/>
<feature type="region of interest" description="Disordered" evidence="1">
    <location>
        <begin position="233"/>
        <end position="268"/>
    </location>
</feature>
<dbReference type="NCBIfam" id="TIGR03936">
    <property type="entry name" value="sam_1_link_chp"/>
    <property type="match status" value="1"/>
</dbReference>
<dbReference type="EMBL" id="CP000481">
    <property type="protein sequence ID" value="ABK52527.1"/>
    <property type="molecule type" value="Genomic_DNA"/>
</dbReference>
<organism evidence="3 4">
    <name type="scientific">Acidothermus cellulolyticus (strain ATCC 43068 / DSM 8971 / 11B)</name>
    <dbReference type="NCBI Taxonomy" id="351607"/>
    <lineage>
        <taxon>Bacteria</taxon>
        <taxon>Bacillati</taxon>
        <taxon>Actinomycetota</taxon>
        <taxon>Actinomycetes</taxon>
        <taxon>Acidothermales</taxon>
        <taxon>Acidothermaceae</taxon>
        <taxon>Acidothermus</taxon>
    </lineage>
</organism>
<proteinExistence type="predicted"/>
<dbReference type="eggNOG" id="COG5011">
    <property type="taxonomic scope" value="Bacteria"/>
</dbReference>
<feature type="compositionally biased region" description="Basic and acidic residues" evidence="1">
    <location>
        <begin position="233"/>
        <end position="256"/>
    </location>
</feature>
<keyword evidence="4" id="KW-1185">Reference proteome</keyword>
<dbReference type="InParanoid" id="A0LSW7"/>
<accession>A0LSW7</accession>
<dbReference type="Pfam" id="PF10105">
    <property type="entry name" value="DUF2344"/>
    <property type="match status" value="1"/>
</dbReference>
<dbReference type="HOGENOM" id="CLU_083579_0_0_11"/>
<dbReference type="OrthoDB" id="9780488at2"/>
<reference evidence="3 4" key="1">
    <citation type="journal article" date="2009" name="Genome Res.">
        <title>Complete genome of the cellulolytic thermophile Acidothermus cellulolyticus 11B provides insights into its ecophysiological and evolutionary adaptations.</title>
        <authorList>
            <person name="Barabote R.D."/>
            <person name="Xie G."/>
            <person name="Leu D.H."/>
            <person name="Normand P."/>
            <person name="Necsulea A."/>
            <person name="Daubin V."/>
            <person name="Medigue C."/>
            <person name="Adney W.S."/>
            <person name="Xu X.C."/>
            <person name="Lapidus A."/>
            <person name="Parales R.E."/>
            <person name="Detter C."/>
            <person name="Pujic P."/>
            <person name="Bruce D."/>
            <person name="Lavire C."/>
            <person name="Challacombe J.F."/>
            <person name="Brettin T.S."/>
            <person name="Berry A.M."/>
        </authorList>
    </citation>
    <scope>NUCLEOTIDE SEQUENCE [LARGE SCALE GENOMIC DNA]</scope>
    <source>
        <strain evidence="4">ATCC 43068 / DSM 8971 / 11B</strain>
    </source>
</reference>
<dbReference type="KEGG" id="ace:Acel_0754"/>
<dbReference type="AlphaFoldDB" id="A0LSW7"/>
<dbReference type="InterPro" id="IPR018768">
    <property type="entry name" value="DUF2344"/>
</dbReference>
<protein>
    <recommendedName>
        <fullName evidence="2">DUF2344 domain-containing protein</fullName>
    </recommendedName>
</protein>
<evidence type="ECO:0000313" key="3">
    <source>
        <dbReference type="EMBL" id="ABK52527.1"/>
    </source>
</evidence>
<name>A0LSW7_ACIC1</name>
<dbReference type="Proteomes" id="UP000008221">
    <property type="component" value="Chromosome"/>
</dbReference>
<feature type="domain" description="DUF2344" evidence="2">
    <location>
        <begin position="17"/>
        <end position="202"/>
    </location>
</feature>
<gene>
    <name evidence="3" type="ordered locus">Acel_0754</name>
</gene>
<dbReference type="RefSeq" id="WP_011719590.1">
    <property type="nucleotide sequence ID" value="NC_008578.1"/>
</dbReference>
<evidence type="ECO:0000256" key="1">
    <source>
        <dbReference type="SAM" id="MobiDB-lite"/>
    </source>
</evidence>
<evidence type="ECO:0000313" key="4">
    <source>
        <dbReference type="Proteomes" id="UP000008221"/>
    </source>
</evidence>
<sequence length="268" mass="28532">MTDRSHAGGEAAPVVQRLRVRWAKRGRLRFTSHRDFQRALERAVRRAGLPIAYSAGFTPHPRISYVGAAPTGAASEAEYVELALTAAVDPSAAAQALDAALPAGFDVLDVVEARGGTLADRIDASRWEIRLPGADHAAVAAAVRAFLDAVEVPVERVTKDGRRVMDVRAAVARLAVTASAGDHDECVILDVVVRHLTPSVRPDDVVAGLRQVADLALPTPPLATRLAQGHLEENGRLADPLAPDREHIADETRRITAPDGSVSRTVST</sequence>